<evidence type="ECO:0000256" key="10">
    <source>
        <dbReference type="RuleBase" id="RU363036"/>
    </source>
</evidence>
<dbReference type="GO" id="GO:0004830">
    <property type="term" value="F:tryptophan-tRNA ligase activity"/>
    <property type="evidence" value="ECO:0007669"/>
    <property type="project" value="UniProtKB-UniRule"/>
</dbReference>
<reference evidence="11 12" key="1">
    <citation type="journal article" date="2016" name="Nat. Commun.">
        <title>Thousands of microbial genomes shed light on interconnected biogeochemical processes in an aquifer system.</title>
        <authorList>
            <person name="Anantharaman K."/>
            <person name="Brown C.T."/>
            <person name="Hug L.A."/>
            <person name="Sharon I."/>
            <person name="Castelle C.J."/>
            <person name="Probst A.J."/>
            <person name="Thomas B.C."/>
            <person name="Singh A."/>
            <person name="Wilkins M.J."/>
            <person name="Karaoz U."/>
            <person name="Brodie E.L."/>
            <person name="Williams K.H."/>
            <person name="Hubbard S.S."/>
            <person name="Banfield J.F."/>
        </authorList>
    </citation>
    <scope>NUCLEOTIDE SEQUENCE [LARGE SCALE GENOMIC DNA]</scope>
</reference>
<evidence type="ECO:0000256" key="3">
    <source>
        <dbReference type="ARBA" id="ARBA00022598"/>
    </source>
</evidence>
<evidence type="ECO:0000313" key="11">
    <source>
        <dbReference type="EMBL" id="OGG74046.1"/>
    </source>
</evidence>
<dbReference type="PANTHER" id="PTHR43766:SF1">
    <property type="entry name" value="TRYPTOPHAN--TRNA LIGASE, MITOCHONDRIAL"/>
    <property type="match status" value="1"/>
</dbReference>
<evidence type="ECO:0000256" key="6">
    <source>
        <dbReference type="ARBA" id="ARBA00022917"/>
    </source>
</evidence>
<dbReference type="Gene3D" id="3.40.50.620">
    <property type="entry name" value="HUPs"/>
    <property type="match status" value="1"/>
</dbReference>
<dbReference type="PANTHER" id="PTHR43766">
    <property type="entry name" value="TRYPTOPHAN--TRNA LIGASE, MITOCHONDRIAL"/>
    <property type="match status" value="1"/>
</dbReference>
<keyword evidence="3 10" id="KW-0436">Ligase</keyword>
<evidence type="ECO:0000256" key="5">
    <source>
        <dbReference type="ARBA" id="ARBA00022840"/>
    </source>
</evidence>
<sequence length="311" mass="34522">MQRLFTGLQPSGALHIGNYFGALKPAVEMCREYDGLVMIADYHALTSLKNPDALRRNILGVVKDYMAAGLDPAHTILFKQSDVPEHTELAWIFQCLVTVPFLELSHAYKDKVAKGLEANAGLFAYPMLMAADILLYDTDVVPVGEDQRQHLEYAREAAAKFNNAFGETFKEPKEKILKSIAVVPGIDGKKMSKSYGNTIPLFATKDEIAKLVMSIITDSKAESPVNVYSIHALFRTREELSTLYTENKGKYKVLKEALIDDIEALIAPMRAKRDAISDEDAKRIIKEGGEKARERASKKIADVRTKVGVSV</sequence>
<keyword evidence="6 10" id="KW-0648">Protein biosynthesis</keyword>
<accession>A0A1F6EK78</accession>
<dbReference type="InterPro" id="IPR001412">
    <property type="entry name" value="aa-tRNA-synth_I_CS"/>
</dbReference>
<comment type="caution">
    <text evidence="11">The sequence shown here is derived from an EMBL/GenBank/DDBJ whole genome shotgun (WGS) entry which is preliminary data.</text>
</comment>
<dbReference type="NCBIfam" id="TIGR00233">
    <property type="entry name" value="trpS"/>
    <property type="match status" value="1"/>
</dbReference>
<dbReference type="STRING" id="1798513.A3A40_03590"/>
<dbReference type="AlphaFoldDB" id="A0A1F6EK78"/>
<dbReference type="Proteomes" id="UP000178427">
    <property type="component" value="Unassembled WGS sequence"/>
</dbReference>
<dbReference type="InterPro" id="IPR050203">
    <property type="entry name" value="Trp-tRNA_synthetase"/>
</dbReference>
<evidence type="ECO:0000256" key="9">
    <source>
        <dbReference type="NCBIfam" id="TIGR00233"/>
    </source>
</evidence>
<evidence type="ECO:0000256" key="8">
    <source>
        <dbReference type="ARBA" id="ARBA00049929"/>
    </source>
</evidence>
<dbReference type="SUPFAM" id="SSF52374">
    <property type="entry name" value="Nucleotidylyl transferase"/>
    <property type="match status" value="1"/>
</dbReference>
<dbReference type="Gene3D" id="1.10.240.10">
    <property type="entry name" value="Tyrosyl-Transfer RNA Synthetase"/>
    <property type="match status" value="1"/>
</dbReference>
<dbReference type="PROSITE" id="PS00178">
    <property type="entry name" value="AA_TRNA_LIGASE_I"/>
    <property type="match status" value="1"/>
</dbReference>
<dbReference type="PRINTS" id="PR01039">
    <property type="entry name" value="TRNASYNTHTRP"/>
</dbReference>
<dbReference type="Pfam" id="PF00579">
    <property type="entry name" value="tRNA-synt_1b"/>
    <property type="match status" value="1"/>
</dbReference>
<gene>
    <name evidence="11" type="ORF">A3A40_03590</name>
</gene>
<evidence type="ECO:0000313" key="12">
    <source>
        <dbReference type="Proteomes" id="UP000178427"/>
    </source>
</evidence>
<dbReference type="GO" id="GO:0005524">
    <property type="term" value="F:ATP binding"/>
    <property type="evidence" value="ECO:0007669"/>
    <property type="project" value="UniProtKB-KW"/>
</dbReference>
<evidence type="ECO:0000256" key="2">
    <source>
        <dbReference type="ARBA" id="ARBA00013161"/>
    </source>
</evidence>
<proteinExistence type="inferred from homology"/>
<dbReference type="InterPro" id="IPR002305">
    <property type="entry name" value="aa-tRNA-synth_Ic"/>
</dbReference>
<dbReference type="InterPro" id="IPR014729">
    <property type="entry name" value="Rossmann-like_a/b/a_fold"/>
</dbReference>
<dbReference type="EC" id="6.1.1.2" evidence="2 9"/>
<dbReference type="InterPro" id="IPR002306">
    <property type="entry name" value="Trp-tRNA-ligase"/>
</dbReference>
<evidence type="ECO:0000256" key="7">
    <source>
        <dbReference type="ARBA" id="ARBA00023146"/>
    </source>
</evidence>
<dbReference type="GO" id="GO:0006436">
    <property type="term" value="P:tryptophanyl-tRNA aminoacylation"/>
    <property type="evidence" value="ECO:0007669"/>
    <property type="project" value="UniProtKB-UniRule"/>
</dbReference>
<comment type="catalytic activity">
    <reaction evidence="8">
        <text>tRNA(Trp) + L-tryptophan + ATP = L-tryptophyl-tRNA(Trp) + AMP + diphosphate + H(+)</text>
        <dbReference type="Rhea" id="RHEA:24080"/>
        <dbReference type="Rhea" id="RHEA-COMP:9671"/>
        <dbReference type="Rhea" id="RHEA-COMP:9705"/>
        <dbReference type="ChEBI" id="CHEBI:15378"/>
        <dbReference type="ChEBI" id="CHEBI:30616"/>
        <dbReference type="ChEBI" id="CHEBI:33019"/>
        <dbReference type="ChEBI" id="CHEBI:57912"/>
        <dbReference type="ChEBI" id="CHEBI:78442"/>
        <dbReference type="ChEBI" id="CHEBI:78535"/>
        <dbReference type="ChEBI" id="CHEBI:456215"/>
        <dbReference type="EC" id="6.1.1.2"/>
    </reaction>
</comment>
<dbReference type="GO" id="GO:0005829">
    <property type="term" value="C:cytosol"/>
    <property type="evidence" value="ECO:0007669"/>
    <property type="project" value="TreeGrafter"/>
</dbReference>
<comment type="similarity">
    <text evidence="1 10">Belongs to the class-I aminoacyl-tRNA synthetase family.</text>
</comment>
<dbReference type="FunFam" id="1.10.240.10:FF:000005">
    <property type="entry name" value="Tryptophan--tRNA ligase"/>
    <property type="match status" value="1"/>
</dbReference>
<keyword evidence="5 10" id="KW-0067">ATP-binding</keyword>
<keyword evidence="7 10" id="KW-0030">Aminoacyl-tRNA synthetase</keyword>
<protein>
    <recommendedName>
        <fullName evidence="2 9">Tryptophan--tRNA ligase</fullName>
        <ecNumber evidence="2 9">6.1.1.2</ecNumber>
    </recommendedName>
</protein>
<name>A0A1F6EK78_9BACT</name>
<evidence type="ECO:0000256" key="1">
    <source>
        <dbReference type="ARBA" id="ARBA00005594"/>
    </source>
</evidence>
<dbReference type="CDD" id="cd00806">
    <property type="entry name" value="TrpRS_core"/>
    <property type="match status" value="1"/>
</dbReference>
<keyword evidence="4 10" id="KW-0547">Nucleotide-binding</keyword>
<organism evidence="11 12">
    <name type="scientific">Candidatus Kaiserbacteria bacterium RIFCSPLOWO2_01_FULL_54_20</name>
    <dbReference type="NCBI Taxonomy" id="1798513"/>
    <lineage>
        <taxon>Bacteria</taxon>
        <taxon>Candidatus Kaiseribacteriota</taxon>
    </lineage>
</organism>
<evidence type="ECO:0000256" key="4">
    <source>
        <dbReference type="ARBA" id="ARBA00022741"/>
    </source>
</evidence>
<dbReference type="EMBL" id="MFMA01000012">
    <property type="protein sequence ID" value="OGG74046.1"/>
    <property type="molecule type" value="Genomic_DNA"/>
</dbReference>